<dbReference type="GO" id="GO:0005886">
    <property type="term" value="C:plasma membrane"/>
    <property type="evidence" value="ECO:0007669"/>
    <property type="project" value="UniProtKB-SubCell"/>
</dbReference>
<dbReference type="Pfam" id="PF18947">
    <property type="entry name" value="HAMP_2"/>
    <property type="match status" value="1"/>
</dbReference>
<dbReference type="PANTHER" id="PTHR43531">
    <property type="entry name" value="PROTEIN ICFG"/>
    <property type="match status" value="1"/>
</dbReference>
<dbReference type="InterPro" id="IPR013655">
    <property type="entry name" value="PAS_fold_3"/>
</dbReference>
<evidence type="ECO:0000256" key="12">
    <source>
        <dbReference type="SAM" id="MobiDB-lite"/>
    </source>
</evidence>
<dbReference type="CDD" id="cd11386">
    <property type="entry name" value="MCP_signal"/>
    <property type="match status" value="1"/>
</dbReference>
<gene>
    <name evidence="17" type="ORF">FHP91_00675</name>
</gene>
<keyword evidence="2" id="KW-1003">Cell membrane</keyword>
<dbReference type="GO" id="GO:0006935">
    <property type="term" value="P:chemotaxis"/>
    <property type="evidence" value="ECO:0007669"/>
    <property type="project" value="UniProtKB-KW"/>
</dbReference>
<keyword evidence="7 13" id="KW-1133">Transmembrane helix</keyword>
<dbReference type="PROSITE" id="PS50112">
    <property type="entry name" value="PAS"/>
    <property type="match status" value="1"/>
</dbReference>
<evidence type="ECO:0000256" key="6">
    <source>
        <dbReference type="ARBA" id="ARBA00022692"/>
    </source>
</evidence>
<dbReference type="InterPro" id="IPR000014">
    <property type="entry name" value="PAS"/>
</dbReference>
<dbReference type="InterPro" id="IPR004089">
    <property type="entry name" value="MCPsignal_dom"/>
</dbReference>
<dbReference type="InterPro" id="IPR003122">
    <property type="entry name" value="Tar_rcpt_lig-bd"/>
</dbReference>
<dbReference type="SUPFAM" id="SSF158472">
    <property type="entry name" value="HAMP domain-like"/>
    <property type="match status" value="1"/>
</dbReference>
<dbReference type="CDD" id="cd06225">
    <property type="entry name" value="HAMP"/>
    <property type="match status" value="1"/>
</dbReference>
<dbReference type="Pfam" id="PF08448">
    <property type="entry name" value="PAS_4"/>
    <property type="match status" value="1"/>
</dbReference>
<dbReference type="InterPro" id="IPR013656">
    <property type="entry name" value="PAS_4"/>
</dbReference>
<dbReference type="SUPFAM" id="SSF58104">
    <property type="entry name" value="Methyl-accepting chemotaxis protein (MCP) signaling domain"/>
    <property type="match status" value="1"/>
</dbReference>
<dbReference type="FunFam" id="3.30.450.20:FF:000075">
    <property type="entry name" value="Methyl-accepting chemotaxis protein"/>
    <property type="match status" value="1"/>
</dbReference>
<evidence type="ECO:0000313" key="17">
    <source>
        <dbReference type="EMBL" id="TVO59766.1"/>
    </source>
</evidence>
<dbReference type="SUPFAM" id="SSF55785">
    <property type="entry name" value="PYP-like sensor domain (PAS domain)"/>
    <property type="match status" value="2"/>
</dbReference>
<dbReference type="FunFam" id="1.10.287.950:FF:000001">
    <property type="entry name" value="Methyl-accepting chemotaxis sensory transducer"/>
    <property type="match status" value="1"/>
</dbReference>
<dbReference type="InterPro" id="IPR051310">
    <property type="entry name" value="MCP_chemotaxis"/>
</dbReference>
<dbReference type="PROSITE" id="PS50111">
    <property type="entry name" value="CHEMOTAXIS_TRANSDUC_2"/>
    <property type="match status" value="1"/>
</dbReference>
<dbReference type="Gene3D" id="3.30.450.20">
    <property type="entry name" value="PAS domain"/>
    <property type="match status" value="2"/>
</dbReference>
<dbReference type="SMART" id="SM00304">
    <property type="entry name" value="HAMP"/>
    <property type="match status" value="3"/>
</dbReference>
<dbReference type="InterPro" id="IPR004090">
    <property type="entry name" value="Chemotax_Me-accpt_rcpt"/>
</dbReference>
<dbReference type="GO" id="GO:0004888">
    <property type="term" value="F:transmembrane signaling receptor activity"/>
    <property type="evidence" value="ECO:0007669"/>
    <property type="project" value="InterPro"/>
</dbReference>
<comment type="subcellular location">
    <subcellularLocation>
        <location evidence="1">Cell inner membrane</location>
        <topology evidence="1">Multi-pass membrane protein</topology>
    </subcellularLocation>
</comment>
<feature type="region of interest" description="Disordered" evidence="12">
    <location>
        <begin position="906"/>
        <end position="930"/>
    </location>
</feature>
<feature type="region of interest" description="Disordered" evidence="12">
    <location>
        <begin position="668"/>
        <end position="688"/>
    </location>
</feature>
<dbReference type="Pfam" id="PF00015">
    <property type="entry name" value="MCPsignal"/>
    <property type="match status" value="1"/>
</dbReference>
<dbReference type="Pfam" id="PF02203">
    <property type="entry name" value="TarH"/>
    <property type="match status" value="1"/>
</dbReference>
<evidence type="ECO:0000256" key="8">
    <source>
        <dbReference type="ARBA" id="ARBA00023136"/>
    </source>
</evidence>
<dbReference type="SMART" id="SM00091">
    <property type="entry name" value="PAS"/>
    <property type="match status" value="2"/>
</dbReference>
<proteinExistence type="inferred from homology"/>
<feature type="domain" description="Methyl-accepting transducer" evidence="14">
    <location>
        <begin position="653"/>
        <end position="882"/>
    </location>
</feature>
<dbReference type="GO" id="GO:0007165">
    <property type="term" value="P:signal transduction"/>
    <property type="evidence" value="ECO:0007669"/>
    <property type="project" value="UniProtKB-KW"/>
</dbReference>
<reference evidence="17 18" key="1">
    <citation type="submission" date="2019-07" db="EMBL/GenBank/DDBJ databases">
        <title>The pathways for chlorine oxyanion respiration interact through the shared metabolite chlorate.</title>
        <authorList>
            <person name="Barnum T.P."/>
            <person name="Cheng Y."/>
            <person name="Hill K.A."/>
            <person name="Lucas L.N."/>
            <person name="Carlson H.K."/>
            <person name="Coates J.D."/>
        </authorList>
    </citation>
    <scope>NUCLEOTIDE SEQUENCE [LARGE SCALE GENOMIC DNA]</scope>
    <source>
        <strain evidence="17 18">SFB-3</strain>
    </source>
</reference>
<sequence length="954" mass="103550">MKTNLPVTDREIEVGDEQMLVSMTDLKGRITYASQDFCDISGYTQAELVGKSHNVIRHPDMPPEAFEDLWQHLKQGRAWSGYVKNRCKNGDYYWVQANIAPVRQGADVVGYLSLRSRADQQAIARIGAQYQMFRENRAKRLTICGGRVVPERIAKWRSRFGGITIRQRLTALLLTVFAVIVFGTVLGVGGMRSAESGMASIYKLRMVPTAQLVDINDQLANIGVLMRLATARDGSTDQRVPSNESIAQIEKDMRLIDEQLKLRGTEVLPARERALVDEFTDARDALFNDGIRPGVAMLREGRLDAFNSHYLTTFLPVYDQANKLVGELIKVHQSLAKEDYAEVLSLASQLQWVGIAGGALALALITFLGLTTLRAVRQPLDTANAALRRIAGGDFSSALTVHQRDELGEVLNSLQCMQVKLGFDLNDAIRAGEASRRIKIGLDNVATNVMIADRDLNIIYLNRAIVQMFADAESDIRKDLPNFTASELVGQNIDVFHTDPAYQRKLLERLTKTHRATIHMGGRTFNLTVTPALDDDGDRLGTAIEWVDRTVEVAVENELAALVKAAANGDLSQRVPEEGKSGFFRQLSGDLNALMDTIHAGLSDVADVLNSVANGDLTRSITAQYGGTFGQLKEDTNATVARLREVVGQIKESAEMVNSTAEEIAAGNADLSSRTEEQASTLEETASSMEELNATVQQNAASARQANELAVAANTEAEAGGEKMTQVVAMMQTVQCSARKISDIIGVIDTIAFQTNILALNAAVEAARAGEQGRGFAVVASEVRGLAQRSAQAAKEIKSLIADSARTIEDGSQLVNDTGETMTTVVGNFKRLTALVTDIANASREQSSGIEQVTGAVSQMDEVTQHNAALVEQAAAAAASLEDQARALVDVVQQFQLGTEAVENAPASVTKGSSRKSKVATLPTRSARRTHVAAPLPKVKRARGSVLEDEWEEF</sequence>
<dbReference type="EMBL" id="VMNK01000001">
    <property type="protein sequence ID" value="TVO59766.1"/>
    <property type="molecule type" value="Genomic_DNA"/>
</dbReference>
<evidence type="ECO:0000313" key="18">
    <source>
        <dbReference type="Proteomes" id="UP000319502"/>
    </source>
</evidence>
<keyword evidence="9 11" id="KW-0807">Transducer</keyword>
<organism evidence="17 18">
    <name type="scientific">Denitromonas halophila</name>
    <dbReference type="NCBI Taxonomy" id="1629404"/>
    <lineage>
        <taxon>Bacteria</taxon>
        <taxon>Pseudomonadati</taxon>
        <taxon>Pseudomonadota</taxon>
        <taxon>Betaproteobacteria</taxon>
        <taxon>Rhodocyclales</taxon>
        <taxon>Zoogloeaceae</taxon>
        <taxon>Denitromonas</taxon>
    </lineage>
</organism>
<dbReference type="InterPro" id="IPR035965">
    <property type="entry name" value="PAS-like_dom_sf"/>
</dbReference>
<feature type="domain" description="PAS" evidence="15">
    <location>
        <begin position="21"/>
        <end position="76"/>
    </location>
</feature>
<dbReference type="Gene3D" id="6.10.340.10">
    <property type="match status" value="1"/>
</dbReference>
<dbReference type="NCBIfam" id="TIGR00229">
    <property type="entry name" value="sensory_box"/>
    <property type="match status" value="1"/>
</dbReference>
<evidence type="ECO:0000256" key="9">
    <source>
        <dbReference type="ARBA" id="ARBA00023224"/>
    </source>
</evidence>
<dbReference type="Pfam" id="PF08447">
    <property type="entry name" value="PAS_3"/>
    <property type="match status" value="1"/>
</dbReference>
<evidence type="ECO:0000259" key="15">
    <source>
        <dbReference type="PROSITE" id="PS50112"/>
    </source>
</evidence>
<dbReference type="Gene3D" id="1.10.287.950">
    <property type="entry name" value="Methyl-accepting chemotaxis protein"/>
    <property type="match status" value="1"/>
</dbReference>
<evidence type="ECO:0000259" key="16">
    <source>
        <dbReference type="PROSITE" id="PS50885"/>
    </source>
</evidence>
<protein>
    <submittedName>
        <fullName evidence="17">PAS domain S-box protein</fullName>
    </submittedName>
</protein>
<dbReference type="PANTHER" id="PTHR43531:SF14">
    <property type="entry name" value="METHYL-ACCEPTING CHEMOTAXIS PROTEIN I-RELATED"/>
    <property type="match status" value="1"/>
</dbReference>
<keyword evidence="4" id="KW-0145">Chemotaxis</keyword>
<dbReference type="RefSeq" id="WP_144307771.1">
    <property type="nucleotide sequence ID" value="NZ_VMNK01000001.1"/>
</dbReference>
<keyword evidence="18" id="KW-1185">Reference proteome</keyword>
<keyword evidence="3" id="KW-0488">Methylation</keyword>
<dbReference type="CDD" id="cd00130">
    <property type="entry name" value="PAS"/>
    <property type="match status" value="2"/>
</dbReference>
<dbReference type="AlphaFoldDB" id="A0A557R3R5"/>
<accession>A0A557R3R5</accession>
<evidence type="ECO:0000256" key="4">
    <source>
        <dbReference type="ARBA" id="ARBA00022500"/>
    </source>
</evidence>
<comment type="caution">
    <text evidence="17">The sequence shown here is derived from an EMBL/GenBank/DDBJ whole genome shotgun (WGS) entry which is preliminary data.</text>
</comment>
<evidence type="ECO:0000256" key="3">
    <source>
        <dbReference type="ARBA" id="ARBA00022481"/>
    </source>
</evidence>
<keyword evidence="8 13" id="KW-0472">Membrane</keyword>
<evidence type="ECO:0000256" key="1">
    <source>
        <dbReference type="ARBA" id="ARBA00004429"/>
    </source>
</evidence>
<feature type="transmembrane region" description="Helical" evidence="13">
    <location>
        <begin position="169"/>
        <end position="188"/>
    </location>
</feature>
<evidence type="ECO:0000259" key="14">
    <source>
        <dbReference type="PROSITE" id="PS50111"/>
    </source>
</evidence>
<dbReference type="Proteomes" id="UP000319502">
    <property type="component" value="Unassembled WGS sequence"/>
</dbReference>
<evidence type="ECO:0000256" key="11">
    <source>
        <dbReference type="PROSITE-ProRule" id="PRU00284"/>
    </source>
</evidence>
<evidence type="ECO:0000256" key="2">
    <source>
        <dbReference type="ARBA" id="ARBA00022475"/>
    </source>
</evidence>
<evidence type="ECO:0000256" key="5">
    <source>
        <dbReference type="ARBA" id="ARBA00022519"/>
    </source>
</evidence>
<feature type="domain" description="HAMP" evidence="16">
    <location>
        <begin position="596"/>
        <end position="648"/>
    </location>
</feature>
<keyword evidence="6 13" id="KW-0812">Transmembrane</keyword>
<dbReference type="OrthoDB" id="5298208at2"/>
<feature type="compositionally biased region" description="Polar residues" evidence="12">
    <location>
        <begin position="678"/>
        <end position="688"/>
    </location>
</feature>
<evidence type="ECO:0000256" key="13">
    <source>
        <dbReference type="SAM" id="Phobius"/>
    </source>
</evidence>
<feature type="domain" description="HAMP" evidence="16">
    <location>
        <begin position="374"/>
        <end position="426"/>
    </location>
</feature>
<name>A0A557R3R5_9RHOO</name>
<dbReference type="PROSITE" id="PS50885">
    <property type="entry name" value="HAMP"/>
    <property type="match status" value="2"/>
</dbReference>
<dbReference type="PRINTS" id="PR00260">
    <property type="entry name" value="CHEMTRNSDUCR"/>
</dbReference>
<keyword evidence="5" id="KW-0997">Cell inner membrane</keyword>
<dbReference type="SMART" id="SM00283">
    <property type="entry name" value="MA"/>
    <property type="match status" value="1"/>
</dbReference>
<evidence type="ECO:0000256" key="7">
    <source>
        <dbReference type="ARBA" id="ARBA00022989"/>
    </source>
</evidence>
<dbReference type="InterPro" id="IPR003660">
    <property type="entry name" value="HAMP_dom"/>
</dbReference>
<dbReference type="Pfam" id="PF00672">
    <property type="entry name" value="HAMP"/>
    <property type="match status" value="1"/>
</dbReference>
<comment type="similarity">
    <text evidence="10">Belongs to the methyl-accepting chemotaxis (MCP) protein family.</text>
</comment>
<evidence type="ECO:0000256" key="10">
    <source>
        <dbReference type="ARBA" id="ARBA00029447"/>
    </source>
</evidence>